<proteinExistence type="predicted"/>
<gene>
    <name evidence="1" type="ordered locus">HPSA_06620</name>
</gene>
<organism evidence="1 2">
    <name type="scientific">Helicobacter pylori (strain SouthAfrica7)</name>
    <dbReference type="NCBI Taxonomy" id="907239"/>
    <lineage>
        <taxon>Bacteria</taxon>
        <taxon>Pseudomonadati</taxon>
        <taxon>Campylobacterota</taxon>
        <taxon>Epsilonproteobacteria</taxon>
        <taxon>Campylobacterales</taxon>
        <taxon>Helicobacteraceae</taxon>
        <taxon>Helicobacter</taxon>
    </lineage>
</organism>
<dbReference type="AlphaFoldDB" id="E8QTJ9"/>
<name>E8QTJ9_HELPW</name>
<dbReference type="KEGG" id="hes:HPSA_06620"/>
<dbReference type="HOGENOM" id="CLU_3044107_0_0_7"/>
<evidence type="ECO:0000313" key="1">
    <source>
        <dbReference type="EMBL" id="ADU85292.1"/>
    </source>
</evidence>
<reference evidence="2" key="1">
    <citation type="submission" date="2010-11" db="EMBL/GenBank/DDBJ databases">
        <title>Genome sequence of Helicobacter pylori strain SouthAfrica7.</title>
        <authorList>
            <person name="Kersulyte D."/>
            <person name="Segal I."/>
            <person name="Mistry R."/>
            <person name="Berg D.E."/>
        </authorList>
    </citation>
    <scope>NUCLEOTIDE SEQUENCE [LARGE SCALE GENOMIC DNA]</scope>
    <source>
        <strain evidence="2">SouthAfrica7</strain>
    </source>
</reference>
<dbReference type="Proteomes" id="UP000007467">
    <property type="component" value="Chromosome"/>
</dbReference>
<sequence>MSGGLGNVFISADNNKSAYNQFLNDNLERIVDLIFYWMQKFLTSAVLFMGEELK</sequence>
<dbReference type="EMBL" id="CP002336">
    <property type="protein sequence ID" value="ADU85292.1"/>
    <property type="molecule type" value="Genomic_DNA"/>
</dbReference>
<evidence type="ECO:0000313" key="2">
    <source>
        <dbReference type="Proteomes" id="UP000007467"/>
    </source>
</evidence>
<reference evidence="1 2" key="2">
    <citation type="journal article" date="2013" name="Genome Announc.">
        <title>Genome Sequences of Three hpAfrica2 Strains of Helicobacter pylori.</title>
        <authorList>
            <person name="Duncan S.S."/>
            <person name="Bertoli M.T."/>
            <person name="Kersulyte D."/>
            <person name="Valk P.L."/>
            <person name="Tamma S."/>
            <person name="Segal I."/>
            <person name="McClain M.S."/>
            <person name="Cover T.L."/>
            <person name="Berg D.E."/>
        </authorList>
    </citation>
    <scope>NUCLEOTIDE SEQUENCE [LARGE SCALE GENOMIC DNA]</scope>
    <source>
        <strain evidence="1 2">SouthAfrica7</strain>
    </source>
</reference>
<protein>
    <submittedName>
        <fullName evidence="1">Uncharacterized protein</fullName>
    </submittedName>
</protein>
<accession>E8QTJ9</accession>